<keyword evidence="2" id="KW-1185">Reference proteome</keyword>
<reference evidence="1 2" key="1">
    <citation type="submission" date="2021-01" db="EMBL/GenBank/DDBJ databases">
        <title>Whole genome shotgun sequence of Microbispora siamensis NBRC 104113.</title>
        <authorList>
            <person name="Komaki H."/>
            <person name="Tamura T."/>
        </authorList>
    </citation>
    <scope>NUCLEOTIDE SEQUENCE [LARGE SCALE GENOMIC DNA]</scope>
    <source>
        <strain evidence="1 2">NBRC 104113</strain>
    </source>
</reference>
<sequence>MGGRWWRTRWATSPPSPRSPITDLTGYLRAFAGGRGHEPAAKKAAERQIRGLGQSEWATALVELASPLAERDLVEEMKPYGFGPQDRDKYFFLSPTVPAAAKPVFWSALDGCADRGLAGCDDPAATKQFQQSAGLLTEDDRRNLRRVGLDLDVLRAAASEGRVYGFIVNWMTKDDLLGLFGKPDVRVVHVVEMVPRTDRVPS</sequence>
<dbReference type="EMBL" id="BOOF01000009">
    <property type="protein sequence ID" value="GIH61385.1"/>
    <property type="molecule type" value="Genomic_DNA"/>
</dbReference>
<comment type="caution">
    <text evidence="1">The sequence shown here is derived from an EMBL/GenBank/DDBJ whole genome shotgun (WGS) entry which is preliminary data.</text>
</comment>
<organism evidence="1 2">
    <name type="scientific">Microbispora siamensis</name>
    <dbReference type="NCBI Taxonomy" id="564413"/>
    <lineage>
        <taxon>Bacteria</taxon>
        <taxon>Bacillati</taxon>
        <taxon>Actinomycetota</taxon>
        <taxon>Actinomycetes</taxon>
        <taxon>Streptosporangiales</taxon>
        <taxon>Streptosporangiaceae</taxon>
        <taxon>Microbispora</taxon>
    </lineage>
</organism>
<dbReference type="RefSeq" id="WP_204048214.1">
    <property type="nucleotide sequence ID" value="NZ_BOOF01000009.1"/>
</dbReference>
<accession>A0ABQ4GIX4</accession>
<protein>
    <submittedName>
        <fullName evidence="1">Uncharacterized protein</fullName>
    </submittedName>
</protein>
<name>A0ABQ4GIX4_9ACTN</name>
<evidence type="ECO:0000313" key="2">
    <source>
        <dbReference type="Proteomes" id="UP000660454"/>
    </source>
</evidence>
<gene>
    <name evidence="1" type="ORF">Msi02_22020</name>
</gene>
<proteinExistence type="predicted"/>
<evidence type="ECO:0000313" key="1">
    <source>
        <dbReference type="EMBL" id="GIH61385.1"/>
    </source>
</evidence>
<dbReference type="Proteomes" id="UP000660454">
    <property type="component" value="Unassembled WGS sequence"/>
</dbReference>